<dbReference type="PANTHER" id="PTHR46599">
    <property type="entry name" value="PIGGYBAC TRANSPOSABLE ELEMENT-DERIVED PROTEIN 4"/>
    <property type="match status" value="1"/>
</dbReference>
<proteinExistence type="predicted"/>
<evidence type="ECO:0000313" key="2">
    <source>
        <dbReference type="Proteomes" id="UP000198211"/>
    </source>
</evidence>
<sequence>MRNLEKVLPPLEKDDFLFTPLSNSLYNPYHPKFTASARYKPTNRAFPPALITKDSARPAGVARVNYGSGKIWPEVEDYVVVGLPTGPLSSGNSTLVQSCARHVPGGRKVTIPKKITTTGWAARTFKTNCVCSYSLQLAVCCRKYYKIIFLGPVDMATTNAFIVDREAQVIRGKSPAGQTGFLTVLHSQLLQTSTKDFIEEIVSPSTAMPTSESNAIPPEQRLTEFSNWVQIREGFQKRPHHQCEVCSIRKTRIDQRSATKFYCEACSDGDKRVYLCDRVRPGNYWNNTAICLPIWHLMY</sequence>
<organism evidence="1 2">
    <name type="scientific">Phytophthora megakarya</name>
    <dbReference type="NCBI Taxonomy" id="4795"/>
    <lineage>
        <taxon>Eukaryota</taxon>
        <taxon>Sar</taxon>
        <taxon>Stramenopiles</taxon>
        <taxon>Oomycota</taxon>
        <taxon>Peronosporomycetes</taxon>
        <taxon>Peronosporales</taxon>
        <taxon>Peronosporaceae</taxon>
        <taxon>Phytophthora</taxon>
    </lineage>
</organism>
<gene>
    <name evidence="1" type="ORF">PHMEG_0004753</name>
</gene>
<dbReference type="EMBL" id="NBNE01000289">
    <property type="protein sequence ID" value="OWZ20796.1"/>
    <property type="molecule type" value="Genomic_DNA"/>
</dbReference>
<dbReference type="AlphaFoldDB" id="A0A225WT34"/>
<accession>A0A225WT34</accession>
<protein>
    <recommendedName>
        <fullName evidence="3">PiggyBac transposable element-derived protein domain-containing protein</fullName>
    </recommendedName>
</protein>
<dbReference type="Proteomes" id="UP000198211">
    <property type="component" value="Unassembled WGS sequence"/>
</dbReference>
<keyword evidence="2" id="KW-1185">Reference proteome</keyword>
<reference evidence="2" key="1">
    <citation type="submission" date="2017-03" db="EMBL/GenBank/DDBJ databases">
        <title>Phytopthora megakarya and P. palmivora, two closely related causual agents of cacao black pod achieved similar genome size and gene model numbers by different mechanisms.</title>
        <authorList>
            <person name="Ali S."/>
            <person name="Shao J."/>
            <person name="Larry D.J."/>
            <person name="Kronmiller B."/>
            <person name="Shen D."/>
            <person name="Strem M.D."/>
            <person name="Melnick R.L."/>
            <person name="Guiltinan M.J."/>
            <person name="Tyler B.M."/>
            <person name="Meinhardt L.W."/>
            <person name="Bailey B.A."/>
        </authorList>
    </citation>
    <scope>NUCLEOTIDE SEQUENCE [LARGE SCALE GENOMIC DNA]</scope>
    <source>
        <strain evidence="2">zdho120</strain>
    </source>
</reference>
<dbReference type="OrthoDB" id="121783at2759"/>
<evidence type="ECO:0008006" key="3">
    <source>
        <dbReference type="Google" id="ProtNLM"/>
    </source>
</evidence>
<evidence type="ECO:0000313" key="1">
    <source>
        <dbReference type="EMBL" id="OWZ20796.1"/>
    </source>
</evidence>
<dbReference type="PANTHER" id="PTHR46599:SF3">
    <property type="entry name" value="PIGGYBAC TRANSPOSABLE ELEMENT-DERIVED PROTEIN 4"/>
    <property type="match status" value="1"/>
</dbReference>
<name>A0A225WT34_9STRA</name>
<comment type="caution">
    <text evidence="1">The sequence shown here is derived from an EMBL/GenBank/DDBJ whole genome shotgun (WGS) entry which is preliminary data.</text>
</comment>